<feature type="chain" id="PRO_5018271634" evidence="8">
    <location>
        <begin position="23"/>
        <end position="709"/>
    </location>
</feature>
<dbReference type="OrthoDB" id="9773538at2"/>
<comment type="cofactor">
    <cofactor evidence="7">
        <name>Zn(2+)</name>
        <dbReference type="ChEBI" id="CHEBI:29105"/>
    </cofactor>
    <text evidence="7">Binds 1 zinc ion.</text>
</comment>
<dbReference type="FunFam" id="3.40.390.10:FF:000009">
    <property type="entry name" value="Oligopeptidase A"/>
    <property type="match status" value="1"/>
</dbReference>
<dbReference type="InterPro" id="IPR034005">
    <property type="entry name" value="M3A_DCP"/>
</dbReference>
<keyword evidence="3 7" id="KW-0479">Metal-binding</keyword>
<comment type="similarity">
    <text evidence="1 7">Belongs to the peptidase M3 family.</text>
</comment>
<organism evidence="10 11">
    <name type="scientific">Rufibacter latericius</name>
    <dbReference type="NCBI Taxonomy" id="2487040"/>
    <lineage>
        <taxon>Bacteria</taxon>
        <taxon>Pseudomonadati</taxon>
        <taxon>Bacteroidota</taxon>
        <taxon>Cytophagia</taxon>
        <taxon>Cytophagales</taxon>
        <taxon>Hymenobacteraceae</taxon>
        <taxon>Rufibacter</taxon>
    </lineage>
</organism>
<evidence type="ECO:0000256" key="1">
    <source>
        <dbReference type="ARBA" id="ARBA00006040"/>
    </source>
</evidence>
<reference evidence="10 11" key="1">
    <citation type="submission" date="2018-11" db="EMBL/GenBank/DDBJ databases">
        <title>Rufibacter latericius sp. nov., isolated from water in Baiyang Lake.</title>
        <authorList>
            <person name="Yang Y."/>
        </authorList>
    </citation>
    <scope>NUCLEOTIDE SEQUENCE [LARGE SCALE GENOMIC DNA]</scope>
    <source>
        <strain evidence="10 11">R-22-1c-1</strain>
    </source>
</reference>
<keyword evidence="6 7" id="KW-0482">Metalloprotease</keyword>
<dbReference type="GO" id="GO:0004222">
    <property type="term" value="F:metalloendopeptidase activity"/>
    <property type="evidence" value="ECO:0007669"/>
    <property type="project" value="InterPro"/>
</dbReference>
<dbReference type="SUPFAM" id="SSF55486">
    <property type="entry name" value="Metalloproteases ('zincins'), catalytic domain"/>
    <property type="match status" value="1"/>
</dbReference>
<dbReference type="InterPro" id="IPR001567">
    <property type="entry name" value="Pept_M3A_M3B_dom"/>
</dbReference>
<accession>A0A3M9MH76</accession>
<proteinExistence type="inferred from homology"/>
<dbReference type="Proteomes" id="UP000272117">
    <property type="component" value="Unassembled WGS sequence"/>
</dbReference>
<keyword evidence="2 7" id="KW-0645">Protease</keyword>
<evidence type="ECO:0000259" key="9">
    <source>
        <dbReference type="Pfam" id="PF01432"/>
    </source>
</evidence>
<dbReference type="PANTHER" id="PTHR43660">
    <property type="entry name" value="DIPEPTIDYL CARBOXYPEPTIDASE"/>
    <property type="match status" value="1"/>
</dbReference>
<dbReference type="InterPro" id="IPR045090">
    <property type="entry name" value="Pept_M3A_M3B"/>
</dbReference>
<sequence>MITKTLCVLATMAIGLLASEQAAGQATDKNNPLLQKYNTPHQVPPFHLVKDEHFKPALLEGIRVNQQEIDAIVNNPKPATFDNTILAMENAGQLLGRVSTVFYNLNSANTNEQIQKIAREIAPALSAHSDNIILNKKLFDRVKTVWNNKKDLKLTSEQQKLLEETYKSFVRSGANLNDADKEKLKKMNGELSLLSLQYGQNILAETNAYQLVIDDKKDLAGLPEGVVAAAADAAKQAGKEGKWVFTLHNPSVMPFLQYADNRELRKQIWEAYSLRGNNNNANDNKEVLRKIVNLRREKAQLLGYKTHAHYALEETMAKNPENVNKLLDQLWAPALAVAKQEEQDIQKMVDASGAKFKVAPYDWRYYTEKIRKQRFDLDEQELAPYFSLDNIRKGVFTVTEKLYGLKFKQLPNLPKYHQDVTAYEVTEADGRLVGIIYMDFFPRVSKRSGAWMTSYRTQKMEKGIRLAPVVSIVCNFTKPTGDAPALLTFDEVTTYFHEFGHALHGLLSNVTYESMAGTSVPRDFVELPSQIMENWAAEPDVLKMYGTHYKTGKLISDELIQKMKKAGTFNQGFETTEYLAASLLDLAYHTQTTNLEGDINQFEKTAMAKVGLMEQIIPRYRSTYFSHIFSGGYSAGYYSYIWSGVLDTDAFQVFKEKGLFNKEKAQSFRKNILEKGGTEDPMELYKKFRGAEPSIQPLLKKRGLTPVSL</sequence>
<evidence type="ECO:0000256" key="2">
    <source>
        <dbReference type="ARBA" id="ARBA00022670"/>
    </source>
</evidence>
<keyword evidence="4 7" id="KW-0378">Hydrolase</keyword>
<dbReference type="Pfam" id="PF01432">
    <property type="entry name" value="Peptidase_M3"/>
    <property type="match status" value="1"/>
</dbReference>
<dbReference type="InterPro" id="IPR024077">
    <property type="entry name" value="Neurolysin/TOP_dom2"/>
</dbReference>
<evidence type="ECO:0000313" key="10">
    <source>
        <dbReference type="EMBL" id="RNI24535.1"/>
    </source>
</evidence>
<dbReference type="AlphaFoldDB" id="A0A3M9MH76"/>
<evidence type="ECO:0000256" key="7">
    <source>
        <dbReference type="RuleBase" id="RU003435"/>
    </source>
</evidence>
<comment type="caution">
    <text evidence="10">The sequence shown here is derived from an EMBL/GenBank/DDBJ whole genome shotgun (WGS) entry which is preliminary data.</text>
</comment>
<evidence type="ECO:0000313" key="11">
    <source>
        <dbReference type="Proteomes" id="UP000272117"/>
    </source>
</evidence>
<evidence type="ECO:0000256" key="5">
    <source>
        <dbReference type="ARBA" id="ARBA00022833"/>
    </source>
</evidence>
<keyword evidence="5 7" id="KW-0862">Zinc</keyword>
<dbReference type="PANTHER" id="PTHR43660:SF1">
    <property type="entry name" value="DIPEPTIDYL CARBOXYPEPTIDASE"/>
    <property type="match status" value="1"/>
</dbReference>
<gene>
    <name evidence="10" type="ORF">EFB08_16610</name>
</gene>
<dbReference type="GO" id="GO:0046872">
    <property type="term" value="F:metal ion binding"/>
    <property type="evidence" value="ECO:0007669"/>
    <property type="project" value="UniProtKB-UniRule"/>
</dbReference>
<dbReference type="GO" id="GO:0004180">
    <property type="term" value="F:carboxypeptidase activity"/>
    <property type="evidence" value="ECO:0007669"/>
    <property type="project" value="TreeGrafter"/>
</dbReference>
<feature type="domain" description="Peptidase M3A/M3B catalytic" evidence="9">
    <location>
        <begin position="255"/>
        <end position="703"/>
    </location>
</feature>
<dbReference type="EMBL" id="RJJD01000011">
    <property type="protein sequence ID" value="RNI24535.1"/>
    <property type="molecule type" value="Genomic_DNA"/>
</dbReference>
<evidence type="ECO:0000256" key="4">
    <source>
        <dbReference type="ARBA" id="ARBA00022801"/>
    </source>
</evidence>
<dbReference type="Gene3D" id="3.40.390.10">
    <property type="entry name" value="Collagenase (Catalytic Domain)"/>
    <property type="match status" value="1"/>
</dbReference>
<dbReference type="InterPro" id="IPR024079">
    <property type="entry name" value="MetalloPept_cat_dom_sf"/>
</dbReference>
<evidence type="ECO:0000256" key="6">
    <source>
        <dbReference type="ARBA" id="ARBA00023049"/>
    </source>
</evidence>
<dbReference type="CDD" id="cd06456">
    <property type="entry name" value="M3A_DCP"/>
    <property type="match status" value="1"/>
</dbReference>
<keyword evidence="8" id="KW-0732">Signal</keyword>
<dbReference type="GO" id="GO:0006508">
    <property type="term" value="P:proteolysis"/>
    <property type="evidence" value="ECO:0007669"/>
    <property type="project" value="UniProtKB-KW"/>
</dbReference>
<evidence type="ECO:0000256" key="3">
    <source>
        <dbReference type="ARBA" id="ARBA00022723"/>
    </source>
</evidence>
<protein>
    <submittedName>
        <fullName evidence="10">M3 family peptidase</fullName>
    </submittedName>
</protein>
<evidence type="ECO:0000256" key="8">
    <source>
        <dbReference type="SAM" id="SignalP"/>
    </source>
</evidence>
<keyword evidence="11" id="KW-1185">Reference proteome</keyword>
<dbReference type="GO" id="GO:0005829">
    <property type="term" value="C:cytosol"/>
    <property type="evidence" value="ECO:0007669"/>
    <property type="project" value="TreeGrafter"/>
</dbReference>
<name>A0A3M9MH76_9BACT</name>
<dbReference type="Gene3D" id="1.10.1370.10">
    <property type="entry name" value="Neurolysin, domain 3"/>
    <property type="match status" value="1"/>
</dbReference>
<dbReference type="Gene3D" id="1.10.1370.40">
    <property type="match status" value="1"/>
</dbReference>
<feature type="signal peptide" evidence="8">
    <location>
        <begin position="1"/>
        <end position="22"/>
    </location>
</feature>